<dbReference type="PANTHER" id="PTHR34983:SF1">
    <property type="entry name" value="ARABINOGALACTAN ENDO-BETA-1,4-GALACTANASE A"/>
    <property type="match status" value="1"/>
</dbReference>
<dbReference type="Gene3D" id="2.60.120.260">
    <property type="entry name" value="Galactose-binding domain-like"/>
    <property type="match status" value="1"/>
</dbReference>
<dbReference type="GO" id="GO:0045490">
    <property type="term" value="P:pectin catabolic process"/>
    <property type="evidence" value="ECO:0007669"/>
    <property type="project" value="TreeGrafter"/>
</dbReference>
<feature type="region of interest" description="Disordered" evidence="7">
    <location>
        <begin position="38"/>
        <end position="58"/>
    </location>
</feature>
<keyword evidence="4 6" id="KW-0378">Hydrolase</keyword>
<dbReference type="SUPFAM" id="SSF51055">
    <property type="entry name" value="Carbohydrate binding domain"/>
    <property type="match status" value="2"/>
</dbReference>
<dbReference type="GO" id="GO:0015926">
    <property type="term" value="F:glucosidase activity"/>
    <property type="evidence" value="ECO:0007669"/>
    <property type="project" value="InterPro"/>
</dbReference>
<proteinExistence type="inferred from homology"/>
<comment type="catalytic activity">
    <reaction evidence="1 6">
        <text>The enzyme specifically hydrolyzes (1-&gt;4)-beta-D-galactosidic linkages in type I arabinogalactans.</text>
        <dbReference type="EC" id="3.2.1.89"/>
    </reaction>
</comment>
<evidence type="ECO:0000256" key="5">
    <source>
        <dbReference type="ARBA" id="ARBA00023295"/>
    </source>
</evidence>
<protein>
    <recommendedName>
        <fullName evidence="3 6">Arabinogalactan endo-beta-1,4-galactanase</fullName>
        <ecNumber evidence="3 6">3.2.1.89</ecNumber>
    </recommendedName>
</protein>
<keyword evidence="10" id="KW-1185">Reference proteome</keyword>
<evidence type="ECO:0000256" key="4">
    <source>
        <dbReference type="ARBA" id="ARBA00022801"/>
    </source>
</evidence>
<feature type="domain" description="Chitin-binding type-3" evidence="8">
    <location>
        <begin position="578"/>
        <end position="622"/>
    </location>
</feature>
<dbReference type="PANTHER" id="PTHR34983">
    <property type="entry name" value="ARABINOGALACTAN ENDO-BETA-1,4-GALACTANASE A"/>
    <property type="match status" value="1"/>
</dbReference>
<dbReference type="EMBL" id="JACSPN010000036">
    <property type="protein sequence ID" value="MBE7702187.1"/>
    <property type="molecule type" value="Genomic_DNA"/>
</dbReference>
<dbReference type="InterPro" id="IPR008979">
    <property type="entry name" value="Galactose-bd-like_sf"/>
</dbReference>
<evidence type="ECO:0000313" key="10">
    <source>
        <dbReference type="Proteomes" id="UP000822993"/>
    </source>
</evidence>
<dbReference type="InterPro" id="IPR017853">
    <property type="entry name" value="GH"/>
</dbReference>
<dbReference type="InterPro" id="IPR011683">
    <property type="entry name" value="Glyco_hydro_53"/>
</dbReference>
<dbReference type="Pfam" id="PF02839">
    <property type="entry name" value="CBM_5_12"/>
    <property type="match status" value="2"/>
</dbReference>
<evidence type="ECO:0000256" key="6">
    <source>
        <dbReference type="RuleBase" id="RU361192"/>
    </source>
</evidence>
<evidence type="ECO:0000256" key="2">
    <source>
        <dbReference type="ARBA" id="ARBA00010687"/>
    </source>
</evidence>
<dbReference type="CDD" id="cd12215">
    <property type="entry name" value="ChiC_BD"/>
    <property type="match status" value="2"/>
</dbReference>
<evidence type="ECO:0000256" key="3">
    <source>
        <dbReference type="ARBA" id="ARBA00012556"/>
    </source>
</evidence>
<dbReference type="AlphaFoldDB" id="A0A9D5Z0N3"/>
<keyword evidence="6" id="KW-0732">Signal</keyword>
<dbReference type="GO" id="GO:0031218">
    <property type="term" value="F:arabinogalactan endo-1,4-beta-galactosidase activity"/>
    <property type="evidence" value="ECO:0007669"/>
    <property type="project" value="UniProtKB-EC"/>
</dbReference>
<accession>A0A9D5Z0N3</accession>
<dbReference type="Pfam" id="PF07745">
    <property type="entry name" value="Glyco_hydro_53"/>
    <property type="match status" value="1"/>
</dbReference>
<evidence type="ECO:0000256" key="7">
    <source>
        <dbReference type="SAM" id="MobiDB-lite"/>
    </source>
</evidence>
<keyword evidence="5 6" id="KW-0326">Glycosidase</keyword>
<dbReference type="Gene3D" id="2.10.10.20">
    <property type="entry name" value="Carbohydrate-binding module superfamily 5/12"/>
    <property type="match status" value="2"/>
</dbReference>
<dbReference type="EC" id="3.2.1.89" evidence="3 6"/>
<comment type="similarity">
    <text evidence="2 6">Belongs to the glycosyl hydrolase 53 family.</text>
</comment>
<organism evidence="9 10">
    <name type="scientific">Oerskovia douganii</name>
    <dbReference type="NCBI Taxonomy" id="2762210"/>
    <lineage>
        <taxon>Bacteria</taxon>
        <taxon>Bacillati</taxon>
        <taxon>Actinomycetota</taxon>
        <taxon>Actinomycetes</taxon>
        <taxon>Micrococcales</taxon>
        <taxon>Cellulomonadaceae</taxon>
        <taxon>Oerskovia</taxon>
    </lineage>
</organism>
<dbReference type="SUPFAM" id="SSF49785">
    <property type="entry name" value="Galactose-binding domain-like"/>
    <property type="match status" value="1"/>
</dbReference>
<sequence>MGVLVAALVLAGTAPAVAASSPAGALVNPGFEDGLTGWTVTSTSGHDGGAKVEDAGHASSSGRLTHWAGDAYDVTTAQTVEGLATGWWTASAWVTSGGALDATRLALTGCGVDDATTTPVTEQDDQWVRLSVSAYVTGGDCTVEVVTDGPGGAWASVDDVSLERGRVVRDVRGGDLSGVAKNEDFGATYASADGTPGDPVEILADAGMNLGRLKVWVDPADGYNEITHVVESARRIEAAGMDVMIDFHYSDRWTDPGAQGTPAAWVGGTTEELAQDVHDHTRDVLTALRDAGVTTDYVQVGNEINPGMMWPYGQTWDVVPGDGYDTAEWDALASFLNAGSRAVREVTPEAQVILHLTNINNGIGGLTWWFDEVTARGVDFDVVGLSYYGYWHGSLGDLQGAVSTLSARYDRDVMVVETAYPFTLEDGSPAWENVIDTEAKLVPGYPATPAGQAAALRAVQDVVASAPGGRGLGVVYWEPAWTSVEGNGWDPADASSGNAWENQAMFDLGGRLLAPVAAELAPDAATSAWTASAVYTKGDVVLHDGVAYVASWWTSGQEPGASVHGPWQEAARVDGTGTSPWAATRVYVAGERVTFEDATYVARWWTRDQRPDGSAWGPWERVA</sequence>
<feature type="domain" description="Chitin-binding type-3" evidence="8">
    <location>
        <begin position="526"/>
        <end position="570"/>
    </location>
</feature>
<feature type="chain" id="PRO_5039747421" description="Arabinogalactan endo-beta-1,4-galactanase" evidence="6">
    <location>
        <begin position="19"/>
        <end position="623"/>
    </location>
</feature>
<comment type="caution">
    <text evidence="9">The sequence shown here is derived from an EMBL/GenBank/DDBJ whole genome shotgun (WGS) entry which is preliminary data.</text>
</comment>
<dbReference type="InterPro" id="IPR036573">
    <property type="entry name" value="CBM_sf_5/12"/>
</dbReference>
<dbReference type="GO" id="GO:0030246">
    <property type="term" value="F:carbohydrate binding"/>
    <property type="evidence" value="ECO:0007669"/>
    <property type="project" value="InterPro"/>
</dbReference>
<dbReference type="SMART" id="SM00495">
    <property type="entry name" value="ChtBD3"/>
    <property type="match status" value="2"/>
</dbReference>
<feature type="signal peptide" evidence="6">
    <location>
        <begin position="1"/>
        <end position="18"/>
    </location>
</feature>
<dbReference type="Gene3D" id="3.20.20.80">
    <property type="entry name" value="Glycosidases"/>
    <property type="match status" value="1"/>
</dbReference>
<dbReference type="Proteomes" id="UP000822993">
    <property type="component" value="Unassembled WGS sequence"/>
</dbReference>
<dbReference type="GO" id="GO:0005576">
    <property type="term" value="C:extracellular region"/>
    <property type="evidence" value="ECO:0007669"/>
    <property type="project" value="InterPro"/>
</dbReference>
<dbReference type="SUPFAM" id="SSF51445">
    <property type="entry name" value="(Trans)glycosidases"/>
    <property type="match status" value="1"/>
</dbReference>
<evidence type="ECO:0000256" key="1">
    <source>
        <dbReference type="ARBA" id="ARBA00001695"/>
    </source>
</evidence>
<reference evidence="9 10" key="1">
    <citation type="submission" date="2020-08" db="EMBL/GenBank/DDBJ databases">
        <title>A Genomic Blueprint of the Chicken Gut Microbiome.</title>
        <authorList>
            <person name="Gilroy R."/>
            <person name="Ravi A."/>
            <person name="Getino M."/>
            <person name="Pursley I."/>
            <person name="Horton D.L."/>
            <person name="Alikhan N.-F."/>
            <person name="Baker D."/>
            <person name="Gharbi K."/>
            <person name="Hall N."/>
            <person name="Watson M."/>
            <person name="Adriaenssens E.M."/>
            <person name="Foster-Nyarko E."/>
            <person name="Jarju S."/>
            <person name="Secka A."/>
            <person name="Antonio M."/>
            <person name="Oren A."/>
            <person name="Chaudhuri R."/>
            <person name="La Ragione R.M."/>
            <person name="Hildebrand F."/>
            <person name="Pallen M.J."/>
        </authorList>
    </citation>
    <scope>NUCLEOTIDE SEQUENCE [LARGE SCALE GENOMIC DNA]</scope>
    <source>
        <strain evidence="9 10">Sa1BUA8</strain>
    </source>
</reference>
<name>A0A9D5Z0N3_9CELL</name>
<evidence type="ECO:0000259" key="8">
    <source>
        <dbReference type="SMART" id="SM00495"/>
    </source>
</evidence>
<dbReference type="InterPro" id="IPR003610">
    <property type="entry name" value="CBM5/12"/>
</dbReference>
<gene>
    <name evidence="9" type="ORF">H9623_18000</name>
</gene>
<evidence type="ECO:0000313" key="9">
    <source>
        <dbReference type="EMBL" id="MBE7702187.1"/>
    </source>
</evidence>